<evidence type="ECO:0000313" key="3">
    <source>
        <dbReference type="Proteomes" id="UP001219518"/>
    </source>
</evidence>
<reference evidence="2" key="1">
    <citation type="submission" date="2021-07" db="EMBL/GenBank/DDBJ databases">
        <authorList>
            <person name="Catto M.A."/>
            <person name="Jacobson A."/>
            <person name="Kennedy G."/>
            <person name="Labadie P."/>
            <person name="Hunt B.G."/>
            <person name="Srinivasan R."/>
        </authorList>
    </citation>
    <scope>NUCLEOTIDE SEQUENCE</scope>
    <source>
        <strain evidence="2">PL_HMW_Pooled</strain>
        <tissue evidence="2">Head</tissue>
    </source>
</reference>
<evidence type="ECO:0000313" key="2">
    <source>
        <dbReference type="EMBL" id="KAK3909707.1"/>
    </source>
</evidence>
<keyword evidence="3" id="KW-1185">Reference proteome</keyword>
<dbReference type="AlphaFoldDB" id="A0AAE1GVG0"/>
<sequence>MAKNKRPEQRAAARAARSATPAPAEAEPARAPSNNREPAAAAADPVRRSARRRSRPRDELRPAAAVNPMPPGQGRDAEGAGTAGAEEGKGSTAPCSTALEVPHPSESGTPRSETCSGRARTALTVTLLLTLKRNLIQVSLSVPGPCAPTQARPVIRVLGQQSRAPPAPPLRERALALKVMPLVSNAAKRKRPGPPRARQECPPLRALDGLDHAQAAGARRLDMYNGTGDYNLYRLQFLHHANLMNWDEATRGSQLSSLLAQRALEVLLGKTSGVWLPIKEQGLSFILTSEPTRSDPRRPIAARVNRTETAEKFSHCNNHNYNKQKFTKQMKTV</sequence>
<feature type="compositionally biased region" description="Basic and acidic residues" evidence="1">
    <location>
        <begin position="1"/>
        <end position="11"/>
    </location>
</feature>
<feature type="compositionally biased region" description="Polar residues" evidence="1">
    <location>
        <begin position="106"/>
        <end position="115"/>
    </location>
</feature>
<reference evidence="2" key="2">
    <citation type="journal article" date="2023" name="BMC Genomics">
        <title>Pest status, molecular evolution, and epigenetic factors derived from the genome assembly of Frankliniella fusca, a thysanopteran phytovirus vector.</title>
        <authorList>
            <person name="Catto M.A."/>
            <person name="Labadie P.E."/>
            <person name="Jacobson A.L."/>
            <person name="Kennedy G.G."/>
            <person name="Srinivasan R."/>
            <person name="Hunt B.G."/>
        </authorList>
    </citation>
    <scope>NUCLEOTIDE SEQUENCE</scope>
    <source>
        <strain evidence="2">PL_HMW_Pooled</strain>
    </source>
</reference>
<dbReference type="EMBL" id="JAHWGI010000108">
    <property type="protein sequence ID" value="KAK3909707.1"/>
    <property type="molecule type" value="Genomic_DNA"/>
</dbReference>
<proteinExistence type="predicted"/>
<organism evidence="2 3">
    <name type="scientific">Frankliniella fusca</name>
    <dbReference type="NCBI Taxonomy" id="407009"/>
    <lineage>
        <taxon>Eukaryota</taxon>
        <taxon>Metazoa</taxon>
        <taxon>Ecdysozoa</taxon>
        <taxon>Arthropoda</taxon>
        <taxon>Hexapoda</taxon>
        <taxon>Insecta</taxon>
        <taxon>Pterygota</taxon>
        <taxon>Neoptera</taxon>
        <taxon>Paraneoptera</taxon>
        <taxon>Thysanoptera</taxon>
        <taxon>Terebrantia</taxon>
        <taxon>Thripoidea</taxon>
        <taxon>Thripidae</taxon>
        <taxon>Frankliniella</taxon>
    </lineage>
</organism>
<name>A0AAE1GVG0_9NEOP</name>
<evidence type="ECO:0000256" key="1">
    <source>
        <dbReference type="SAM" id="MobiDB-lite"/>
    </source>
</evidence>
<comment type="caution">
    <text evidence="2">The sequence shown here is derived from an EMBL/GenBank/DDBJ whole genome shotgun (WGS) entry which is preliminary data.</text>
</comment>
<protein>
    <submittedName>
        <fullName evidence="2">DNA topoisomerase 2-alpha</fullName>
    </submittedName>
</protein>
<dbReference type="Proteomes" id="UP001219518">
    <property type="component" value="Unassembled WGS sequence"/>
</dbReference>
<feature type="compositionally biased region" description="Low complexity" evidence="1">
    <location>
        <begin position="79"/>
        <end position="93"/>
    </location>
</feature>
<accession>A0AAE1GVG0</accession>
<gene>
    <name evidence="2" type="ORF">KUF71_019716</name>
</gene>
<feature type="compositionally biased region" description="Low complexity" evidence="1">
    <location>
        <begin position="12"/>
        <end position="44"/>
    </location>
</feature>
<feature type="region of interest" description="Disordered" evidence="1">
    <location>
        <begin position="1"/>
        <end position="116"/>
    </location>
</feature>